<comment type="caution">
    <text evidence="7">The sequence shown here is derived from an EMBL/GenBank/DDBJ whole genome shotgun (WGS) entry which is preliminary data.</text>
</comment>
<feature type="compositionally biased region" description="Acidic residues" evidence="5">
    <location>
        <begin position="20"/>
        <end position="38"/>
    </location>
</feature>
<keyword evidence="2 4" id="KW-0863">Zinc-finger</keyword>
<evidence type="ECO:0000256" key="5">
    <source>
        <dbReference type="SAM" id="MobiDB-lite"/>
    </source>
</evidence>
<evidence type="ECO:0000256" key="3">
    <source>
        <dbReference type="ARBA" id="ARBA00022833"/>
    </source>
</evidence>
<feature type="region of interest" description="Disordered" evidence="5">
    <location>
        <begin position="314"/>
        <end position="415"/>
    </location>
</feature>
<dbReference type="SUPFAM" id="SSF53098">
    <property type="entry name" value="Ribonuclease H-like"/>
    <property type="match status" value="1"/>
</dbReference>
<feature type="compositionally biased region" description="Basic and acidic residues" evidence="5">
    <location>
        <begin position="403"/>
        <end position="415"/>
    </location>
</feature>
<dbReference type="PROSITE" id="PS50808">
    <property type="entry name" value="ZF_BED"/>
    <property type="match status" value="1"/>
</dbReference>
<feature type="compositionally biased region" description="Polar residues" evidence="5">
    <location>
        <begin position="1"/>
        <end position="11"/>
    </location>
</feature>
<keyword evidence="3" id="KW-0862">Zinc</keyword>
<dbReference type="Proteomes" id="UP000585474">
    <property type="component" value="Unassembled WGS sequence"/>
</dbReference>
<evidence type="ECO:0000256" key="4">
    <source>
        <dbReference type="PROSITE-ProRule" id="PRU00027"/>
    </source>
</evidence>
<reference evidence="7 8" key="1">
    <citation type="submission" date="2019-07" db="EMBL/GenBank/DDBJ databases">
        <title>De Novo Assembly of kiwifruit Actinidia rufa.</title>
        <authorList>
            <person name="Sugita-Konishi S."/>
            <person name="Sato K."/>
            <person name="Mori E."/>
            <person name="Abe Y."/>
            <person name="Kisaki G."/>
            <person name="Hamano K."/>
            <person name="Suezawa K."/>
            <person name="Otani M."/>
            <person name="Fukuda T."/>
            <person name="Manabe T."/>
            <person name="Gomi K."/>
            <person name="Tabuchi M."/>
            <person name="Akimitsu K."/>
            <person name="Kataoka I."/>
        </authorList>
    </citation>
    <scope>NUCLEOTIDE SEQUENCE [LARGE SCALE GENOMIC DNA]</scope>
    <source>
        <strain evidence="8">cv. Fuchu</strain>
    </source>
</reference>
<dbReference type="InterPro" id="IPR012337">
    <property type="entry name" value="RNaseH-like_sf"/>
</dbReference>
<dbReference type="AlphaFoldDB" id="A0A7J0GZ75"/>
<organism evidence="7 8">
    <name type="scientific">Actinidia rufa</name>
    <dbReference type="NCBI Taxonomy" id="165716"/>
    <lineage>
        <taxon>Eukaryota</taxon>
        <taxon>Viridiplantae</taxon>
        <taxon>Streptophyta</taxon>
        <taxon>Embryophyta</taxon>
        <taxon>Tracheophyta</taxon>
        <taxon>Spermatophyta</taxon>
        <taxon>Magnoliopsida</taxon>
        <taxon>eudicotyledons</taxon>
        <taxon>Gunneridae</taxon>
        <taxon>Pentapetalae</taxon>
        <taxon>asterids</taxon>
        <taxon>Ericales</taxon>
        <taxon>Actinidiaceae</taxon>
        <taxon>Actinidia</taxon>
    </lineage>
</organism>
<dbReference type="SMART" id="SM00614">
    <property type="entry name" value="ZnF_BED"/>
    <property type="match status" value="1"/>
</dbReference>
<evidence type="ECO:0000313" key="8">
    <source>
        <dbReference type="Proteomes" id="UP000585474"/>
    </source>
</evidence>
<dbReference type="InterPro" id="IPR025525">
    <property type="entry name" value="hAT-like_transposase_RNase-H"/>
</dbReference>
<evidence type="ECO:0000256" key="2">
    <source>
        <dbReference type="ARBA" id="ARBA00022771"/>
    </source>
</evidence>
<dbReference type="InterPro" id="IPR053031">
    <property type="entry name" value="Cuticle_assoc_protein"/>
</dbReference>
<dbReference type="GO" id="GO:0008270">
    <property type="term" value="F:zinc ion binding"/>
    <property type="evidence" value="ECO:0007669"/>
    <property type="project" value="UniProtKB-KW"/>
</dbReference>
<evidence type="ECO:0000259" key="6">
    <source>
        <dbReference type="PROSITE" id="PS50808"/>
    </source>
</evidence>
<sequence length="415" mass="45988">MSNEDSYTSPLIDNHIEDVNNIEEPMDDDNDNGSDNDNDNGNGNESIEVEGNPFQKKGRKKTSKVWNEMKEVVLPDGTKKVKCTWCKTKFAIHSTGVTTQLKRHLDRCLRRKIAIGGTKQKILSIESTGSDSAINVSSFTYDHAKVREVASHMILYHEYPFMQMEHVIFNKFMKTATPHWQKITRTMAKADCVSTYEIHKKKLKSLLKNINRITVIPRYQERDLGFVYVPSLEDWVKVENVCQVLAIFNEVTKIISGSAYPTSNLFLTEVWRMKEILDAKSVDENDYIRAMVLKMKKKFDKYWDELVAEFADPSNSLTSPDQPPPVFGSAGSSSSSVSPSSSPSPASSAPTGTNLPSSPWPPSSSPSSSSSSSPSSSIAPTAAPPSSEATSASTTSPLLVVTEEPHHQFGELRGN</sequence>
<dbReference type="GO" id="GO:0006357">
    <property type="term" value="P:regulation of transcription by RNA polymerase II"/>
    <property type="evidence" value="ECO:0007669"/>
    <property type="project" value="TreeGrafter"/>
</dbReference>
<dbReference type="Pfam" id="PF14372">
    <property type="entry name" value="hAT-like_RNase-H"/>
    <property type="match status" value="1"/>
</dbReference>
<feature type="compositionally biased region" description="Low complexity" evidence="5">
    <location>
        <begin position="327"/>
        <end position="350"/>
    </location>
</feature>
<evidence type="ECO:0000256" key="1">
    <source>
        <dbReference type="ARBA" id="ARBA00022723"/>
    </source>
</evidence>
<feature type="domain" description="BED-type" evidence="6">
    <location>
        <begin position="60"/>
        <end position="107"/>
    </location>
</feature>
<dbReference type="InterPro" id="IPR003656">
    <property type="entry name" value="Znf_BED"/>
</dbReference>
<keyword evidence="1" id="KW-0479">Metal-binding</keyword>
<dbReference type="PANTHER" id="PTHR34396:SF25">
    <property type="entry name" value="BOUNDARY ELEMENT ASSOCIATED FACTOR"/>
    <property type="match status" value="1"/>
</dbReference>
<protein>
    <recommendedName>
        <fullName evidence="6">BED-type domain-containing protein</fullName>
    </recommendedName>
</protein>
<gene>
    <name evidence="7" type="ORF">Acr_25g0005280</name>
</gene>
<dbReference type="PANTHER" id="PTHR34396">
    <property type="entry name" value="OS03G0264950 PROTEIN-RELATED"/>
    <property type="match status" value="1"/>
</dbReference>
<keyword evidence="8" id="KW-1185">Reference proteome</keyword>
<proteinExistence type="predicted"/>
<feature type="compositionally biased region" description="Low complexity" evidence="5">
    <location>
        <begin position="365"/>
        <end position="397"/>
    </location>
</feature>
<dbReference type="GO" id="GO:1990837">
    <property type="term" value="F:sequence-specific double-stranded DNA binding"/>
    <property type="evidence" value="ECO:0007669"/>
    <property type="project" value="TreeGrafter"/>
</dbReference>
<dbReference type="GO" id="GO:0005634">
    <property type="term" value="C:nucleus"/>
    <property type="evidence" value="ECO:0007669"/>
    <property type="project" value="TreeGrafter"/>
</dbReference>
<name>A0A7J0GZ75_9ERIC</name>
<dbReference type="EMBL" id="BJWL01000025">
    <property type="protein sequence ID" value="GFZ16119.1"/>
    <property type="molecule type" value="Genomic_DNA"/>
</dbReference>
<feature type="region of interest" description="Disordered" evidence="5">
    <location>
        <begin position="1"/>
        <end position="63"/>
    </location>
</feature>
<dbReference type="OrthoDB" id="2610923at2759"/>
<accession>A0A7J0GZ75</accession>
<evidence type="ECO:0000313" key="7">
    <source>
        <dbReference type="EMBL" id="GFZ16119.1"/>
    </source>
</evidence>